<name>A0A0F8ZD48_9ZZZZ</name>
<dbReference type="EMBL" id="LAZR01048523">
    <property type="protein sequence ID" value="KKK91732.1"/>
    <property type="molecule type" value="Genomic_DNA"/>
</dbReference>
<reference evidence="1" key="1">
    <citation type="journal article" date="2015" name="Nature">
        <title>Complex archaea that bridge the gap between prokaryotes and eukaryotes.</title>
        <authorList>
            <person name="Spang A."/>
            <person name="Saw J.H."/>
            <person name="Jorgensen S.L."/>
            <person name="Zaremba-Niedzwiedzka K."/>
            <person name="Martijn J."/>
            <person name="Lind A.E."/>
            <person name="van Eijk R."/>
            <person name="Schleper C."/>
            <person name="Guy L."/>
            <person name="Ettema T.J."/>
        </authorList>
    </citation>
    <scope>NUCLEOTIDE SEQUENCE</scope>
</reference>
<comment type="caution">
    <text evidence="1">The sequence shown here is derived from an EMBL/GenBank/DDBJ whole genome shotgun (WGS) entry which is preliminary data.</text>
</comment>
<protein>
    <submittedName>
        <fullName evidence="1">Uncharacterized protein</fullName>
    </submittedName>
</protein>
<evidence type="ECO:0000313" key="1">
    <source>
        <dbReference type="EMBL" id="KKK91732.1"/>
    </source>
</evidence>
<gene>
    <name evidence="1" type="ORF">LCGC14_2710010</name>
</gene>
<feature type="non-terminal residue" evidence="1">
    <location>
        <position position="1"/>
    </location>
</feature>
<proteinExistence type="predicted"/>
<sequence length="33" mass="4229">ELIEDYDREYLLDIKKKRQEEEEEELIFNKKNK</sequence>
<dbReference type="AlphaFoldDB" id="A0A0F8ZD48"/>
<accession>A0A0F8ZD48</accession>
<organism evidence="1">
    <name type="scientific">marine sediment metagenome</name>
    <dbReference type="NCBI Taxonomy" id="412755"/>
    <lineage>
        <taxon>unclassified sequences</taxon>
        <taxon>metagenomes</taxon>
        <taxon>ecological metagenomes</taxon>
    </lineage>
</organism>